<dbReference type="Proteomes" id="UP001158598">
    <property type="component" value="Chromosome"/>
</dbReference>
<gene>
    <name evidence="1" type="ORF">MCNOR_0366</name>
</gene>
<evidence type="ECO:0000313" key="2">
    <source>
        <dbReference type="Proteomes" id="UP001158598"/>
    </source>
</evidence>
<dbReference type="RefSeq" id="WP_017364176.1">
    <property type="nucleotide sequence ID" value="NZ_OX458332.1"/>
</dbReference>
<protein>
    <submittedName>
        <fullName evidence="1">Uncharacterized protein</fullName>
    </submittedName>
</protein>
<dbReference type="EMBL" id="OX458332">
    <property type="protein sequence ID" value="CAI8735719.1"/>
    <property type="molecule type" value="Genomic_DNA"/>
</dbReference>
<name>A0AA35UFV6_METCP</name>
<accession>A0AA35UFV6</accession>
<organism evidence="1 2">
    <name type="scientific">Methylococcus capsulatus</name>
    <dbReference type="NCBI Taxonomy" id="414"/>
    <lineage>
        <taxon>Bacteria</taxon>
        <taxon>Pseudomonadati</taxon>
        <taxon>Pseudomonadota</taxon>
        <taxon>Gammaproteobacteria</taxon>
        <taxon>Methylococcales</taxon>
        <taxon>Methylococcaceae</taxon>
        <taxon>Methylococcus</taxon>
    </lineage>
</organism>
<dbReference type="AlphaFoldDB" id="A0AA35UFV6"/>
<sequence>MGGLLRYLAIVAIVMFVLLSRDKLAEWFSGSDSRFTSHTDGMHMVRPPG</sequence>
<proteinExistence type="predicted"/>
<reference evidence="1" key="1">
    <citation type="submission" date="2023-03" db="EMBL/GenBank/DDBJ databases">
        <authorList>
            <person name="Pearce D."/>
        </authorList>
    </citation>
    <scope>NUCLEOTIDE SEQUENCE</scope>
    <source>
        <strain evidence="1">Mc</strain>
    </source>
</reference>
<evidence type="ECO:0000313" key="1">
    <source>
        <dbReference type="EMBL" id="CAI8735719.1"/>
    </source>
</evidence>